<evidence type="ECO:0000256" key="5">
    <source>
        <dbReference type="SAM" id="MobiDB-lite"/>
    </source>
</evidence>
<dbReference type="GO" id="GO:0003677">
    <property type="term" value="F:DNA binding"/>
    <property type="evidence" value="ECO:0007669"/>
    <property type="project" value="UniProtKB-KW"/>
</dbReference>
<dbReference type="GO" id="GO:0008270">
    <property type="term" value="F:zinc ion binding"/>
    <property type="evidence" value="ECO:0007669"/>
    <property type="project" value="InterPro"/>
</dbReference>
<keyword evidence="4" id="KW-0539">Nucleus</keyword>
<keyword evidence="8" id="KW-1185">Reference proteome</keyword>
<dbReference type="GO" id="GO:0000981">
    <property type="term" value="F:DNA-binding transcription factor activity, RNA polymerase II-specific"/>
    <property type="evidence" value="ECO:0007669"/>
    <property type="project" value="InterPro"/>
</dbReference>
<proteinExistence type="predicted"/>
<name>A0A3D8Q564_9HELO</name>
<dbReference type="EMBL" id="PDLN01000024">
    <property type="protein sequence ID" value="RDW56961.1"/>
    <property type="molecule type" value="Genomic_DNA"/>
</dbReference>
<dbReference type="OrthoDB" id="2740448at2759"/>
<dbReference type="InterPro" id="IPR001138">
    <property type="entry name" value="Zn2Cys6_DnaBD"/>
</dbReference>
<dbReference type="InterPro" id="IPR050675">
    <property type="entry name" value="OAF3"/>
</dbReference>
<keyword evidence="2" id="KW-0238">DNA-binding</keyword>
<evidence type="ECO:0000259" key="6">
    <source>
        <dbReference type="PROSITE" id="PS50048"/>
    </source>
</evidence>
<organism evidence="7 8">
    <name type="scientific">Coleophoma crateriformis</name>
    <dbReference type="NCBI Taxonomy" id="565419"/>
    <lineage>
        <taxon>Eukaryota</taxon>
        <taxon>Fungi</taxon>
        <taxon>Dikarya</taxon>
        <taxon>Ascomycota</taxon>
        <taxon>Pezizomycotina</taxon>
        <taxon>Leotiomycetes</taxon>
        <taxon>Helotiales</taxon>
        <taxon>Dermateaceae</taxon>
        <taxon>Coleophoma</taxon>
    </lineage>
</organism>
<evidence type="ECO:0000256" key="1">
    <source>
        <dbReference type="ARBA" id="ARBA00023015"/>
    </source>
</evidence>
<evidence type="ECO:0000256" key="2">
    <source>
        <dbReference type="ARBA" id="ARBA00023125"/>
    </source>
</evidence>
<evidence type="ECO:0000256" key="4">
    <source>
        <dbReference type="ARBA" id="ARBA00023242"/>
    </source>
</evidence>
<dbReference type="AlphaFoldDB" id="A0A3D8Q564"/>
<sequence length="461" mass="50762">MDGSKEPRIRSTCNACQEAKVRCSRDKPSCRRCRNQSRRCVYSYVQRLGRPRRNTGPSSTEKSPVDHDNMYDGFTELGHRSSAASPPVQQSGATDSHEHHSGASEPEPEAQYMDLLDLSFNNEYDGNDTIMQGYTGGNLQSDRPPSDQASSAHLEDFDSLFPMLDGHVASQSQSDFSILTSAIPSSVRPRVGTSSGTGPELDRISNDIRTPISESTPSASHGSGTATIASTSECDFLCSASTLNHRGAYTLDAFTSGFNSDLSSRPISASQTDGGASERACKCYQSVLRRLSDLHENYTSNINITFDQIMQLEKDVRTQVSAALECRRCSNKGSLLLLLSVLLHNTMELLEGMRLGDDGMTGMEEDGDMLQGRSSSVQVISIEITALRLGNYEIDGEEKAGFLKHLLNQRLQKLAATIKKLHNWMQKNTGRQGVAFNRKIGTMLMTEIYQRLLSIIHRLEN</sequence>
<feature type="region of interest" description="Disordered" evidence="5">
    <location>
        <begin position="49"/>
        <end position="107"/>
    </location>
</feature>
<feature type="domain" description="Zn(2)-C6 fungal-type" evidence="6">
    <location>
        <begin position="12"/>
        <end position="42"/>
    </location>
</feature>
<dbReference type="PANTHER" id="PTHR31069">
    <property type="entry name" value="OLEATE-ACTIVATED TRANSCRIPTION FACTOR 1-RELATED"/>
    <property type="match status" value="1"/>
</dbReference>
<evidence type="ECO:0000313" key="7">
    <source>
        <dbReference type="EMBL" id="RDW56961.1"/>
    </source>
</evidence>
<accession>A0A3D8Q564</accession>
<feature type="compositionally biased region" description="Polar residues" evidence="5">
    <location>
        <begin position="82"/>
        <end position="94"/>
    </location>
</feature>
<keyword evidence="3" id="KW-0804">Transcription</keyword>
<feature type="region of interest" description="Disordered" evidence="5">
    <location>
        <begin position="186"/>
        <end position="205"/>
    </location>
</feature>
<feature type="region of interest" description="Disordered" evidence="5">
    <location>
        <begin position="132"/>
        <end position="151"/>
    </location>
</feature>
<dbReference type="InterPro" id="IPR036864">
    <property type="entry name" value="Zn2-C6_fun-type_DNA-bd_sf"/>
</dbReference>
<dbReference type="Proteomes" id="UP000256328">
    <property type="component" value="Unassembled WGS sequence"/>
</dbReference>
<gene>
    <name evidence="7" type="ORF">BP5796_13028</name>
</gene>
<dbReference type="SUPFAM" id="SSF57701">
    <property type="entry name" value="Zn2/Cys6 DNA-binding domain"/>
    <property type="match status" value="1"/>
</dbReference>
<dbReference type="PROSITE" id="PS50048">
    <property type="entry name" value="ZN2_CY6_FUNGAL_2"/>
    <property type="match status" value="1"/>
</dbReference>
<comment type="caution">
    <text evidence="7">The sequence shown here is derived from an EMBL/GenBank/DDBJ whole genome shotgun (WGS) entry which is preliminary data.</text>
</comment>
<keyword evidence="1" id="KW-0805">Transcription regulation</keyword>
<protein>
    <recommendedName>
        <fullName evidence="6">Zn(2)-C6 fungal-type domain-containing protein</fullName>
    </recommendedName>
</protein>
<dbReference type="PANTHER" id="PTHR31069:SF31">
    <property type="entry name" value="MONODICTYPHENONE CLUSTER TRANSCRIPTION FACTOR-RELATED"/>
    <property type="match status" value="1"/>
</dbReference>
<dbReference type="PRINTS" id="PR00755">
    <property type="entry name" value="AFLATOXINBRP"/>
</dbReference>
<evidence type="ECO:0000313" key="8">
    <source>
        <dbReference type="Proteomes" id="UP000256328"/>
    </source>
</evidence>
<dbReference type="CDD" id="cd00067">
    <property type="entry name" value="GAL4"/>
    <property type="match status" value="1"/>
</dbReference>
<dbReference type="Pfam" id="PF00172">
    <property type="entry name" value="Zn_clus"/>
    <property type="match status" value="1"/>
</dbReference>
<evidence type="ECO:0000256" key="3">
    <source>
        <dbReference type="ARBA" id="ARBA00023163"/>
    </source>
</evidence>
<reference evidence="7 8" key="1">
    <citation type="journal article" date="2018" name="IMA Fungus">
        <title>IMA Genome-F 9: Draft genome sequence of Annulohypoxylon stygium, Aspergillus mulundensis, Berkeleyomyces basicola (syn. Thielaviopsis basicola), Ceratocystis smalleyi, two Cercospora beticola strains, Coleophoma cylindrospora, Fusarium fracticaudum, Phialophora cf. hyalina, and Morchella septimelata.</title>
        <authorList>
            <person name="Wingfield B.D."/>
            <person name="Bills G.F."/>
            <person name="Dong Y."/>
            <person name="Huang W."/>
            <person name="Nel W.J."/>
            <person name="Swalarsk-Parry B.S."/>
            <person name="Vaghefi N."/>
            <person name="Wilken P.M."/>
            <person name="An Z."/>
            <person name="de Beer Z.W."/>
            <person name="De Vos L."/>
            <person name="Chen L."/>
            <person name="Duong T.A."/>
            <person name="Gao Y."/>
            <person name="Hammerbacher A."/>
            <person name="Kikkert J.R."/>
            <person name="Li Y."/>
            <person name="Li H."/>
            <person name="Li K."/>
            <person name="Li Q."/>
            <person name="Liu X."/>
            <person name="Ma X."/>
            <person name="Naidoo K."/>
            <person name="Pethybridge S.J."/>
            <person name="Sun J."/>
            <person name="Steenkamp E.T."/>
            <person name="van der Nest M.A."/>
            <person name="van Wyk S."/>
            <person name="Wingfield M.J."/>
            <person name="Xiong C."/>
            <person name="Yue Q."/>
            <person name="Zhang X."/>
        </authorList>
    </citation>
    <scope>NUCLEOTIDE SEQUENCE [LARGE SCALE GENOMIC DNA]</scope>
    <source>
        <strain evidence="7 8">BP5796</strain>
    </source>
</reference>
<dbReference type="Gene3D" id="4.10.240.10">
    <property type="entry name" value="Zn(2)-C6 fungal-type DNA-binding domain"/>
    <property type="match status" value="1"/>
</dbReference>